<evidence type="ECO:0000256" key="4">
    <source>
        <dbReference type="ARBA" id="ARBA00022771"/>
    </source>
</evidence>
<reference evidence="14" key="1">
    <citation type="journal article" date="2014" name="Proc. Natl. Acad. Sci. U.S.A.">
        <title>Extensive sampling of basidiomycete genomes demonstrates inadequacy of the white-rot/brown-rot paradigm for wood decay fungi.</title>
        <authorList>
            <person name="Riley R."/>
            <person name="Salamov A.A."/>
            <person name="Brown D.W."/>
            <person name="Nagy L.G."/>
            <person name="Floudas D."/>
            <person name="Held B.W."/>
            <person name="Levasseur A."/>
            <person name="Lombard V."/>
            <person name="Morin E."/>
            <person name="Otillar R."/>
            <person name="Lindquist E.A."/>
            <person name="Sun H."/>
            <person name="LaButti K.M."/>
            <person name="Schmutz J."/>
            <person name="Jabbour D."/>
            <person name="Luo H."/>
            <person name="Baker S.E."/>
            <person name="Pisabarro A.G."/>
            <person name="Walton J.D."/>
            <person name="Blanchette R.A."/>
            <person name="Henrissat B."/>
            <person name="Martin F."/>
            <person name="Cullen D."/>
            <person name="Hibbett D.S."/>
            <person name="Grigoriev I.V."/>
        </authorList>
    </citation>
    <scope>NUCLEOTIDE SEQUENCE [LARGE SCALE GENOMIC DNA]</scope>
    <source>
        <strain evidence="14">MUCL 33604</strain>
    </source>
</reference>
<dbReference type="Gene3D" id="3.30.40.10">
    <property type="entry name" value="Zinc/RING finger domain, C3HC4 (zinc finger)"/>
    <property type="match status" value="1"/>
</dbReference>
<feature type="region of interest" description="Disordered" evidence="9">
    <location>
        <begin position="314"/>
        <end position="413"/>
    </location>
</feature>
<keyword evidence="14" id="KW-1185">Reference proteome</keyword>
<dbReference type="Proteomes" id="UP000027265">
    <property type="component" value="Unassembled WGS sequence"/>
</dbReference>
<protein>
    <recommendedName>
        <fullName evidence="12">RING-type domain-containing protein</fullName>
    </recommendedName>
</protein>
<keyword evidence="2 10" id="KW-0812">Transmembrane</keyword>
<keyword evidence="5" id="KW-0862">Zinc</keyword>
<evidence type="ECO:0000256" key="8">
    <source>
        <dbReference type="PROSITE-ProRule" id="PRU00175"/>
    </source>
</evidence>
<dbReference type="InterPro" id="IPR051653">
    <property type="entry name" value="E3_ligase_sorting_rcpt"/>
</dbReference>
<feature type="compositionally biased region" description="Polar residues" evidence="9">
    <location>
        <begin position="316"/>
        <end position="336"/>
    </location>
</feature>
<feature type="domain" description="RING-type" evidence="12">
    <location>
        <begin position="423"/>
        <end position="467"/>
    </location>
</feature>
<keyword evidence="11" id="KW-0732">Signal</keyword>
<keyword evidence="7 10" id="KW-0472">Membrane</keyword>
<feature type="compositionally biased region" description="Polar residues" evidence="9">
    <location>
        <begin position="366"/>
        <end position="378"/>
    </location>
</feature>
<evidence type="ECO:0000259" key="12">
    <source>
        <dbReference type="PROSITE" id="PS50089"/>
    </source>
</evidence>
<evidence type="ECO:0000256" key="2">
    <source>
        <dbReference type="ARBA" id="ARBA00022692"/>
    </source>
</evidence>
<keyword evidence="6 10" id="KW-1133">Transmembrane helix</keyword>
<dbReference type="HOGENOM" id="CLU_008264_3_1_1"/>
<proteinExistence type="predicted"/>
<dbReference type="SUPFAM" id="SSF57850">
    <property type="entry name" value="RING/U-box"/>
    <property type="match status" value="1"/>
</dbReference>
<accession>A0A067PRM6</accession>
<comment type="subcellular location">
    <subcellularLocation>
        <location evidence="1">Membrane</location>
        <topology evidence="1">Single-pass membrane protein</topology>
    </subcellularLocation>
</comment>
<evidence type="ECO:0000313" key="13">
    <source>
        <dbReference type="EMBL" id="KDQ57468.1"/>
    </source>
</evidence>
<evidence type="ECO:0000313" key="14">
    <source>
        <dbReference type="Proteomes" id="UP000027265"/>
    </source>
</evidence>
<dbReference type="PANTHER" id="PTHR47168">
    <property type="entry name" value="RING ZINC FINGER DOMAIN SUPERFAMILY PROTEIN-RELATED"/>
    <property type="match status" value="1"/>
</dbReference>
<dbReference type="GO" id="GO:0008270">
    <property type="term" value="F:zinc ion binding"/>
    <property type="evidence" value="ECO:0007669"/>
    <property type="project" value="UniProtKB-KW"/>
</dbReference>
<feature type="chain" id="PRO_5001643405" description="RING-type domain-containing protein" evidence="11">
    <location>
        <begin position="25"/>
        <end position="543"/>
    </location>
</feature>
<dbReference type="STRING" id="933084.A0A067PRM6"/>
<organism evidence="13 14">
    <name type="scientific">Jaapia argillacea MUCL 33604</name>
    <dbReference type="NCBI Taxonomy" id="933084"/>
    <lineage>
        <taxon>Eukaryota</taxon>
        <taxon>Fungi</taxon>
        <taxon>Dikarya</taxon>
        <taxon>Basidiomycota</taxon>
        <taxon>Agaricomycotina</taxon>
        <taxon>Agaricomycetes</taxon>
        <taxon>Agaricomycetidae</taxon>
        <taxon>Jaapiales</taxon>
        <taxon>Jaapiaceae</taxon>
        <taxon>Jaapia</taxon>
    </lineage>
</organism>
<dbReference type="SMART" id="SM00184">
    <property type="entry name" value="RING"/>
    <property type="match status" value="1"/>
</dbReference>
<dbReference type="PANTHER" id="PTHR47168:SF1">
    <property type="entry name" value="OS02G0798600 PROTEIN"/>
    <property type="match status" value="1"/>
</dbReference>
<evidence type="ECO:0000256" key="6">
    <source>
        <dbReference type="ARBA" id="ARBA00022989"/>
    </source>
</evidence>
<dbReference type="PROSITE" id="PS50089">
    <property type="entry name" value="ZF_RING_2"/>
    <property type="match status" value="1"/>
</dbReference>
<dbReference type="InParanoid" id="A0A067PRM6"/>
<evidence type="ECO:0000256" key="7">
    <source>
        <dbReference type="ARBA" id="ARBA00023136"/>
    </source>
</evidence>
<gene>
    <name evidence="13" type="ORF">JAAARDRAFT_35180</name>
</gene>
<dbReference type="OrthoDB" id="8062037at2759"/>
<dbReference type="EMBL" id="KL197719">
    <property type="protein sequence ID" value="KDQ57468.1"/>
    <property type="molecule type" value="Genomic_DNA"/>
</dbReference>
<dbReference type="InterPro" id="IPR013083">
    <property type="entry name" value="Znf_RING/FYVE/PHD"/>
</dbReference>
<keyword evidence="4 8" id="KW-0863">Zinc-finger</keyword>
<dbReference type="InterPro" id="IPR001841">
    <property type="entry name" value="Znf_RING"/>
</dbReference>
<evidence type="ECO:0000256" key="1">
    <source>
        <dbReference type="ARBA" id="ARBA00004167"/>
    </source>
</evidence>
<dbReference type="Pfam" id="PF13639">
    <property type="entry name" value="zf-RING_2"/>
    <property type="match status" value="1"/>
</dbReference>
<dbReference type="CDD" id="cd16454">
    <property type="entry name" value="RING-H2_PA-TM-RING"/>
    <property type="match status" value="1"/>
</dbReference>
<evidence type="ECO:0000256" key="9">
    <source>
        <dbReference type="SAM" id="MobiDB-lite"/>
    </source>
</evidence>
<evidence type="ECO:0000256" key="3">
    <source>
        <dbReference type="ARBA" id="ARBA00022723"/>
    </source>
</evidence>
<feature type="transmembrane region" description="Helical" evidence="10">
    <location>
        <begin position="251"/>
        <end position="276"/>
    </location>
</feature>
<feature type="signal peptide" evidence="11">
    <location>
        <begin position="1"/>
        <end position="24"/>
    </location>
</feature>
<evidence type="ECO:0000256" key="10">
    <source>
        <dbReference type="SAM" id="Phobius"/>
    </source>
</evidence>
<keyword evidence="3" id="KW-0479">Metal-binding</keyword>
<evidence type="ECO:0000256" key="5">
    <source>
        <dbReference type="ARBA" id="ARBA00022833"/>
    </source>
</evidence>
<name>A0A067PRM6_9AGAM</name>
<evidence type="ECO:0000256" key="11">
    <source>
        <dbReference type="SAM" id="SignalP"/>
    </source>
</evidence>
<dbReference type="AlphaFoldDB" id="A0A067PRM6"/>
<dbReference type="GO" id="GO:0016020">
    <property type="term" value="C:membrane"/>
    <property type="evidence" value="ECO:0007669"/>
    <property type="project" value="UniProtKB-SubCell"/>
</dbReference>
<sequence>MSLKSALVLSLGFLLSFLATCAQAYIPASPSNDTSHSYPGGPNVTDVSQLALSWYQGSYSQTVSYQLAGNGSEGISKGALVHFDEAMSWNNQTSTTPWIALVSCDFNATNMSMVDDIFTLARDRGAKAALLYSLYSQECIINADYTNTSAFDQVMDIFSTQSLTSAQLIEYQFSAINKTLYNDYNATILNASAAIINNSIATGSVIAPSYIFATLKAYNATGDAGVTNSTPPATSSGGGGGGSPNTGLAMIILYAITGCVSALFCVVIITGAIRAIRHPERYGPRGADFQGGYSQSRTQGLGRAILDTFPIIKFGTRTSTGGNQTGTGETADSAVSSIDGVPKDIEAQGRIEGQFESVEMTERRPTNQNRSADAQQPSPEEEEEETQPRASTSRPVPTRRPSRNAAPTNVEDVVPDAIGRETCPICILDFEEGDDLRVLPCEGKHKFHQHCVDPWLLELSSSCPLCRHDFHALETMMQGDPEDGPRAPFMDYDHPPPSRGSIVRFSRYVRNAIRRRRHREEAMQEDQTAEQDHHMQPPPEPEV</sequence>
<feature type="region of interest" description="Disordered" evidence="9">
    <location>
        <begin position="515"/>
        <end position="543"/>
    </location>
</feature>